<evidence type="ECO:0000313" key="2">
    <source>
        <dbReference type="Proteomes" id="UP001472677"/>
    </source>
</evidence>
<comment type="caution">
    <text evidence="1">The sequence shown here is derived from an EMBL/GenBank/DDBJ whole genome shotgun (WGS) entry which is preliminary data.</text>
</comment>
<proteinExistence type="predicted"/>
<reference evidence="1 2" key="1">
    <citation type="journal article" date="2024" name="G3 (Bethesda)">
        <title>Genome assembly of Hibiscus sabdariffa L. provides insights into metabolisms of medicinal natural products.</title>
        <authorList>
            <person name="Kim T."/>
        </authorList>
    </citation>
    <scope>NUCLEOTIDE SEQUENCE [LARGE SCALE GENOMIC DNA]</scope>
    <source>
        <strain evidence="1">TK-2024</strain>
        <tissue evidence="1">Old leaves</tissue>
    </source>
</reference>
<dbReference type="Proteomes" id="UP001472677">
    <property type="component" value="Unassembled WGS sequence"/>
</dbReference>
<sequence>MSAGDVHGDVDVQWRKPPIVRNEDCKWMIGFLKKIALMPYDVSKSIRESIPLVQLSRSWRTMLEHVRRENNRLTDSMTKFQAFSDLLCHRFLEPPCMAIQQLQKDAIS</sequence>
<accession>A0ABR2DT71</accession>
<organism evidence="1 2">
    <name type="scientific">Hibiscus sabdariffa</name>
    <name type="common">roselle</name>
    <dbReference type="NCBI Taxonomy" id="183260"/>
    <lineage>
        <taxon>Eukaryota</taxon>
        <taxon>Viridiplantae</taxon>
        <taxon>Streptophyta</taxon>
        <taxon>Embryophyta</taxon>
        <taxon>Tracheophyta</taxon>
        <taxon>Spermatophyta</taxon>
        <taxon>Magnoliopsida</taxon>
        <taxon>eudicotyledons</taxon>
        <taxon>Gunneridae</taxon>
        <taxon>Pentapetalae</taxon>
        <taxon>rosids</taxon>
        <taxon>malvids</taxon>
        <taxon>Malvales</taxon>
        <taxon>Malvaceae</taxon>
        <taxon>Malvoideae</taxon>
        <taxon>Hibiscus</taxon>
    </lineage>
</organism>
<keyword evidence="2" id="KW-1185">Reference proteome</keyword>
<name>A0ABR2DT71_9ROSI</name>
<gene>
    <name evidence="1" type="ORF">V6N12_026930</name>
</gene>
<protein>
    <submittedName>
        <fullName evidence="1">Uncharacterized protein</fullName>
    </submittedName>
</protein>
<dbReference type="EMBL" id="JBBPBM010000023">
    <property type="protein sequence ID" value="KAK8546127.1"/>
    <property type="molecule type" value="Genomic_DNA"/>
</dbReference>
<evidence type="ECO:0000313" key="1">
    <source>
        <dbReference type="EMBL" id="KAK8546127.1"/>
    </source>
</evidence>